<feature type="domain" description="Aminotransferase-like plant mobile" evidence="2">
    <location>
        <begin position="70"/>
        <end position="315"/>
    </location>
</feature>
<evidence type="ECO:0000313" key="3">
    <source>
        <dbReference type="EMBL" id="RYR47330.1"/>
    </source>
</evidence>
<feature type="compositionally biased region" description="Polar residues" evidence="1">
    <location>
        <begin position="587"/>
        <end position="601"/>
    </location>
</feature>
<comment type="caution">
    <text evidence="3">The sequence shown here is derived from an EMBL/GenBank/DDBJ whole genome shotgun (WGS) entry which is preliminary data.</text>
</comment>
<reference evidence="3 4" key="1">
    <citation type="submission" date="2019-01" db="EMBL/GenBank/DDBJ databases">
        <title>Sequencing of cultivated peanut Arachis hypogaea provides insights into genome evolution and oil improvement.</title>
        <authorList>
            <person name="Chen X."/>
        </authorList>
    </citation>
    <scope>NUCLEOTIDE SEQUENCE [LARGE SCALE GENOMIC DNA]</scope>
    <source>
        <strain evidence="4">cv. Fuhuasheng</strain>
        <tissue evidence="3">Leaves</tissue>
    </source>
</reference>
<evidence type="ECO:0000313" key="4">
    <source>
        <dbReference type="Proteomes" id="UP000289738"/>
    </source>
</evidence>
<gene>
    <name evidence="3" type="ORF">Ahy_A07g033265</name>
</gene>
<evidence type="ECO:0000256" key="1">
    <source>
        <dbReference type="SAM" id="MobiDB-lite"/>
    </source>
</evidence>
<feature type="region of interest" description="Disordered" evidence="1">
    <location>
        <begin position="471"/>
        <end position="521"/>
    </location>
</feature>
<feature type="region of interest" description="Disordered" evidence="1">
    <location>
        <begin position="575"/>
        <end position="609"/>
    </location>
</feature>
<name>A0A445C8S2_ARAHY</name>
<dbReference type="GO" id="GO:0010073">
    <property type="term" value="P:meristem maintenance"/>
    <property type="evidence" value="ECO:0007669"/>
    <property type="project" value="InterPro"/>
</dbReference>
<dbReference type="InterPro" id="IPR044824">
    <property type="entry name" value="MAIN-like"/>
</dbReference>
<dbReference type="PANTHER" id="PTHR46033">
    <property type="entry name" value="PROTEIN MAIN-LIKE 2"/>
    <property type="match status" value="1"/>
</dbReference>
<dbReference type="Pfam" id="PF10536">
    <property type="entry name" value="PMD"/>
    <property type="match status" value="1"/>
</dbReference>
<organism evidence="3 4">
    <name type="scientific">Arachis hypogaea</name>
    <name type="common">Peanut</name>
    <dbReference type="NCBI Taxonomy" id="3818"/>
    <lineage>
        <taxon>Eukaryota</taxon>
        <taxon>Viridiplantae</taxon>
        <taxon>Streptophyta</taxon>
        <taxon>Embryophyta</taxon>
        <taxon>Tracheophyta</taxon>
        <taxon>Spermatophyta</taxon>
        <taxon>Magnoliopsida</taxon>
        <taxon>eudicotyledons</taxon>
        <taxon>Gunneridae</taxon>
        <taxon>Pentapetalae</taxon>
        <taxon>rosids</taxon>
        <taxon>fabids</taxon>
        <taxon>Fabales</taxon>
        <taxon>Fabaceae</taxon>
        <taxon>Papilionoideae</taxon>
        <taxon>50 kb inversion clade</taxon>
        <taxon>dalbergioids sensu lato</taxon>
        <taxon>Dalbergieae</taxon>
        <taxon>Pterocarpus clade</taxon>
        <taxon>Arachis</taxon>
    </lineage>
</organism>
<accession>A0A445C8S2</accession>
<protein>
    <recommendedName>
        <fullName evidence="2">Aminotransferase-like plant mobile domain-containing protein</fullName>
    </recommendedName>
</protein>
<sequence>MVQDFTKPEDHIIEYLDHPQWANRNLLPRKLDPPDMLPRKLDPPDTFNEVAVAALEFTGDSEPCDTQESVERYVRAHIFCVLGTIVFTDKSTTSLNSKFLPLLRDFHRISSYSWGAASLAHLYRSLCRASRYKCKEMDGPLTLLFVWAWERMPLLAPIPRNQLGDVRIPLARRWSHWRRHTRYIRRPTVYFRRGLDDMGLDDFIWRPYMGVGVPDVLASHLVICSTQSPLVSFECIEWHPADRVRRQFGMQQHPPGPAFDLGRDHCKRLTGAQNHDWGQIYSEWVNRWSSDRYNTLQLGEEIVDFHPLPLYYEWYTQQYGVHLRLSDRVPGEEVGADEPQQQQEEPPGPQPQAPPHEQQFQVPVYQHHYQVPVYEQQYQMPAYAQQFQDPAYAQQFPDPAYAQQWPAYQQQAPYIPEPQPTQAPYIPEPQPTPAPEPYIPHLVIPAEGHFSPLGGSDTISFSQVLRDSDYLFPTAPQEGPATSQQSAGRRATSGHASDFDCDQSTGHVDPPGPSAPPCSQLFDLNEYPQQEEGDLGYDLQHWYDLGGASGPGMSDSGLYDIGGASMTDFSASSELDAGVSQGHPYNLRTQTAPPNKYTPSLYSKKAPRK</sequence>
<dbReference type="EMBL" id="SDMP01000007">
    <property type="protein sequence ID" value="RYR47330.1"/>
    <property type="molecule type" value="Genomic_DNA"/>
</dbReference>
<proteinExistence type="predicted"/>
<keyword evidence="4" id="KW-1185">Reference proteome</keyword>
<dbReference type="AlphaFoldDB" id="A0A445C8S2"/>
<feature type="region of interest" description="Disordered" evidence="1">
    <location>
        <begin position="330"/>
        <end position="356"/>
    </location>
</feature>
<dbReference type="InterPro" id="IPR019557">
    <property type="entry name" value="AminoTfrase-like_pln_mobile"/>
</dbReference>
<evidence type="ECO:0000259" key="2">
    <source>
        <dbReference type="Pfam" id="PF10536"/>
    </source>
</evidence>
<dbReference type="PANTHER" id="PTHR46033:SF8">
    <property type="entry name" value="PROTEIN MAINTENANCE OF MERISTEMS-LIKE"/>
    <property type="match status" value="1"/>
</dbReference>
<dbReference type="Proteomes" id="UP000289738">
    <property type="component" value="Chromosome A07"/>
</dbReference>